<proteinExistence type="predicted"/>
<keyword evidence="6" id="KW-0256">Endoplasmic reticulum</keyword>
<dbReference type="GO" id="GO:0015031">
    <property type="term" value="P:protein transport"/>
    <property type="evidence" value="ECO:0007669"/>
    <property type="project" value="UniProtKB-KW"/>
</dbReference>
<evidence type="ECO:0000256" key="10">
    <source>
        <dbReference type="PROSITE-ProRule" id="PRU00221"/>
    </source>
</evidence>
<keyword evidence="3 10" id="KW-0853">WD repeat</keyword>
<keyword evidence="8 11" id="KW-1133">Transmembrane helix</keyword>
<dbReference type="PROSITE" id="PS50082">
    <property type="entry name" value="WD_REPEATS_2"/>
    <property type="match status" value="1"/>
</dbReference>
<dbReference type="PANTHER" id="PTHR23284:SF2">
    <property type="entry name" value="SEC12-LIKE PROTEIN 1"/>
    <property type="match status" value="1"/>
</dbReference>
<evidence type="ECO:0000256" key="5">
    <source>
        <dbReference type="ARBA" id="ARBA00022737"/>
    </source>
</evidence>
<evidence type="ECO:0000313" key="13">
    <source>
        <dbReference type="Proteomes" id="UP001157006"/>
    </source>
</evidence>
<protein>
    <recommendedName>
        <fullName evidence="14">SEC12-like protein 1</fullName>
    </recommendedName>
</protein>
<reference evidence="12 13" key="1">
    <citation type="submission" date="2023-01" db="EMBL/GenBank/DDBJ databases">
        <authorList>
            <person name="Kreplak J."/>
        </authorList>
    </citation>
    <scope>NUCLEOTIDE SEQUENCE [LARGE SCALE GENOMIC DNA]</scope>
</reference>
<evidence type="ECO:0008006" key="14">
    <source>
        <dbReference type="Google" id="ProtNLM"/>
    </source>
</evidence>
<feature type="repeat" description="WD" evidence="10">
    <location>
        <begin position="162"/>
        <end position="196"/>
    </location>
</feature>
<dbReference type="InterPro" id="IPR036322">
    <property type="entry name" value="WD40_repeat_dom_sf"/>
</dbReference>
<evidence type="ECO:0000256" key="11">
    <source>
        <dbReference type="SAM" id="Phobius"/>
    </source>
</evidence>
<name>A0AAV1A455_VICFA</name>
<keyword evidence="7" id="KW-0653">Protein transport</keyword>
<evidence type="ECO:0000256" key="9">
    <source>
        <dbReference type="ARBA" id="ARBA00023136"/>
    </source>
</evidence>
<sequence>MENDSGSPQGPVTCGSWIRRPENLSLVVLGRSKRGNSSPSLLQIFSFDPKTVSISTSPLANFVLEAEEGDPVAVAVHPNGDDFMCSLSNGSCKLFELYGHEANMKLLPKELTPLQGIGSQTCITFSVDGSKFAAGGLDGRLRIMEWPSMRTILDEPKAHKSVRDMDFSLDSEFLASTSTDGSARIWKVEDGVPVTTLSRNSDEKIELCRFSKDGTKPFLFCAVQKAGDKSLTAVWDMGTWNKIGHKRLLRKSASVMSVSHDGKYLSLASKDGDICVVEVKKMQIHHYSKRLHLGTTIATLEFCPSERVVLTTSVEWGALVTKLNVPKDWKEWQIYLVLLGLFLVSAVAFYVFFENSDSFWGFPVGKNQQARPRFKPMIRDPQSFDDQNSWGPVDM</sequence>
<dbReference type="GO" id="GO:0006888">
    <property type="term" value="P:endoplasmic reticulum to Golgi vesicle-mediated transport"/>
    <property type="evidence" value="ECO:0007669"/>
    <property type="project" value="EnsemblPlants"/>
</dbReference>
<evidence type="ECO:0000256" key="4">
    <source>
        <dbReference type="ARBA" id="ARBA00022692"/>
    </source>
</evidence>
<feature type="transmembrane region" description="Helical" evidence="11">
    <location>
        <begin position="332"/>
        <end position="353"/>
    </location>
</feature>
<dbReference type="Pfam" id="PF00400">
    <property type="entry name" value="WD40"/>
    <property type="match status" value="2"/>
</dbReference>
<evidence type="ECO:0000256" key="3">
    <source>
        <dbReference type="ARBA" id="ARBA00022574"/>
    </source>
</evidence>
<dbReference type="GO" id="GO:0003400">
    <property type="term" value="P:regulation of COPII vesicle coating"/>
    <property type="evidence" value="ECO:0007669"/>
    <property type="project" value="TreeGrafter"/>
</dbReference>
<dbReference type="SUPFAM" id="SSF50978">
    <property type="entry name" value="WD40 repeat-like"/>
    <property type="match status" value="1"/>
</dbReference>
<evidence type="ECO:0000256" key="8">
    <source>
        <dbReference type="ARBA" id="ARBA00022989"/>
    </source>
</evidence>
<keyword evidence="13" id="KW-1185">Reference proteome</keyword>
<evidence type="ECO:0000256" key="7">
    <source>
        <dbReference type="ARBA" id="ARBA00022927"/>
    </source>
</evidence>
<dbReference type="InterPro" id="IPR015943">
    <property type="entry name" value="WD40/YVTN_repeat-like_dom_sf"/>
</dbReference>
<dbReference type="InterPro" id="IPR045260">
    <property type="entry name" value="Sec12-like"/>
</dbReference>
<dbReference type="AlphaFoldDB" id="A0AAV1A455"/>
<keyword evidence="5" id="KW-0677">Repeat</keyword>
<dbReference type="GO" id="GO:0016036">
    <property type="term" value="P:cellular response to phosphate starvation"/>
    <property type="evidence" value="ECO:0007669"/>
    <property type="project" value="EnsemblPlants"/>
</dbReference>
<dbReference type="GO" id="GO:0005789">
    <property type="term" value="C:endoplasmic reticulum membrane"/>
    <property type="evidence" value="ECO:0007669"/>
    <property type="project" value="UniProtKB-SubCell"/>
</dbReference>
<keyword evidence="2" id="KW-0813">Transport</keyword>
<comment type="subcellular location">
    <subcellularLocation>
        <location evidence="1">Endoplasmic reticulum membrane</location>
        <topology evidence="1">Single-pass membrane protein</topology>
    </subcellularLocation>
</comment>
<dbReference type="Proteomes" id="UP001157006">
    <property type="component" value="Chromosome 3"/>
</dbReference>
<accession>A0AAV1A455</accession>
<evidence type="ECO:0000256" key="1">
    <source>
        <dbReference type="ARBA" id="ARBA00004389"/>
    </source>
</evidence>
<dbReference type="EMBL" id="OX451738">
    <property type="protein sequence ID" value="CAI8603972.1"/>
    <property type="molecule type" value="Genomic_DNA"/>
</dbReference>
<dbReference type="SMART" id="SM00320">
    <property type="entry name" value="WD40"/>
    <property type="match status" value="4"/>
</dbReference>
<gene>
    <name evidence="12" type="ORF">VFH_III110720</name>
</gene>
<dbReference type="FunFam" id="2.130.10.10:FF:000435">
    <property type="entry name" value="SEC12-like protein 1"/>
    <property type="match status" value="1"/>
</dbReference>
<keyword evidence="9 11" id="KW-0472">Membrane</keyword>
<organism evidence="12 13">
    <name type="scientific">Vicia faba</name>
    <name type="common">Broad bean</name>
    <name type="synonym">Faba vulgaris</name>
    <dbReference type="NCBI Taxonomy" id="3906"/>
    <lineage>
        <taxon>Eukaryota</taxon>
        <taxon>Viridiplantae</taxon>
        <taxon>Streptophyta</taxon>
        <taxon>Embryophyta</taxon>
        <taxon>Tracheophyta</taxon>
        <taxon>Spermatophyta</taxon>
        <taxon>Magnoliopsida</taxon>
        <taxon>eudicotyledons</taxon>
        <taxon>Gunneridae</taxon>
        <taxon>Pentapetalae</taxon>
        <taxon>rosids</taxon>
        <taxon>fabids</taxon>
        <taxon>Fabales</taxon>
        <taxon>Fabaceae</taxon>
        <taxon>Papilionoideae</taxon>
        <taxon>50 kb inversion clade</taxon>
        <taxon>NPAAA clade</taxon>
        <taxon>Hologalegina</taxon>
        <taxon>IRL clade</taxon>
        <taxon>Fabeae</taxon>
        <taxon>Vicia</taxon>
    </lineage>
</organism>
<dbReference type="InterPro" id="IPR001680">
    <property type="entry name" value="WD40_rpt"/>
</dbReference>
<dbReference type="GO" id="GO:0005085">
    <property type="term" value="F:guanyl-nucleotide exchange factor activity"/>
    <property type="evidence" value="ECO:0007669"/>
    <property type="project" value="InterPro"/>
</dbReference>
<dbReference type="GO" id="GO:0006817">
    <property type="term" value="P:phosphate ion transport"/>
    <property type="evidence" value="ECO:0007669"/>
    <property type="project" value="EnsemblPlants"/>
</dbReference>
<evidence type="ECO:0000313" key="12">
    <source>
        <dbReference type="EMBL" id="CAI8603972.1"/>
    </source>
</evidence>
<dbReference type="PANTHER" id="PTHR23284">
    <property type="entry name" value="PROLACTIN REGULATORY ELEMENT BINDING PROTEIN"/>
    <property type="match status" value="1"/>
</dbReference>
<dbReference type="Gene3D" id="2.130.10.10">
    <property type="entry name" value="YVTN repeat-like/Quinoprotein amine dehydrogenase"/>
    <property type="match status" value="1"/>
</dbReference>
<evidence type="ECO:0000256" key="6">
    <source>
        <dbReference type="ARBA" id="ARBA00022824"/>
    </source>
</evidence>
<evidence type="ECO:0000256" key="2">
    <source>
        <dbReference type="ARBA" id="ARBA00022448"/>
    </source>
</evidence>
<keyword evidence="4 11" id="KW-0812">Transmembrane</keyword>